<evidence type="ECO:0000256" key="1">
    <source>
        <dbReference type="SAM" id="Phobius"/>
    </source>
</evidence>
<proteinExistence type="predicted"/>
<protein>
    <submittedName>
        <fullName evidence="2">Uncharacterized protein</fullName>
    </submittedName>
</protein>
<reference evidence="2" key="1">
    <citation type="submission" date="2020-11" db="EMBL/GenBank/DDBJ databases">
        <authorList>
            <consortium name="DOE Joint Genome Institute"/>
            <person name="Ahrendt S."/>
            <person name="Riley R."/>
            <person name="Andreopoulos W."/>
            <person name="Labutti K."/>
            <person name="Pangilinan J."/>
            <person name="Ruiz-Duenas F.J."/>
            <person name="Barrasa J.M."/>
            <person name="Sanchez-Garcia M."/>
            <person name="Camarero S."/>
            <person name="Miyauchi S."/>
            <person name="Serrano A."/>
            <person name="Linde D."/>
            <person name="Babiker R."/>
            <person name="Drula E."/>
            <person name="Ayuso-Fernandez I."/>
            <person name="Pacheco R."/>
            <person name="Padilla G."/>
            <person name="Ferreira P."/>
            <person name="Barriuso J."/>
            <person name="Kellner H."/>
            <person name="Castanera R."/>
            <person name="Alfaro M."/>
            <person name="Ramirez L."/>
            <person name="Pisabarro A.G."/>
            <person name="Kuo A."/>
            <person name="Tritt A."/>
            <person name="Lipzen A."/>
            <person name="He G."/>
            <person name="Yan M."/>
            <person name="Ng V."/>
            <person name="Cullen D."/>
            <person name="Martin F."/>
            <person name="Rosso M.-N."/>
            <person name="Henrissat B."/>
            <person name="Hibbett D."/>
            <person name="Martinez A.T."/>
            <person name="Grigoriev I.V."/>
        </authorList>
    </citation>
    <scope>NUCLEOTIDE SEQUENCE</scope>
    <source>
        <strain evidence="2">AH 40177</strain>
    </source>
</reference>
<dbReference type="AlphaFoldDB" id="A0A9P5P9L7"/>
<dbReference type="EMBL" id="JADNRY010000311">
    <property type="protein sequence ID" value="KAF9059306.1"/>
    <property type="molecule type" value="Genomic_DNA"/>
</dbReference>
<gene>
    <name evidence="2" type="ORF">BDP27DRAFT_513781</name>
</gene>
<comment type="caution">
    <text evidence="2">The sequence shown here is derived from an EMBL/GenBank/DDBJ whole genome shotgun (WGS) entry which is preliminary data.</text>
</comment>
<keyword evidence="3" id="KW-1185">Reference proteome</keyword>
<evidence type="ECO:0000313" key="2">
    <source>
        <dbReference type="EMBL" id="KAF9059306.1"/>
    </source>
</evidence>
<evidence type="ECO:0000313" key="3">
    <source>
        <dbReference type="Proteomes" id="UP000772434"/>
    </source>
</evidence>
<organism evidence="2 3">
    <name type="scientific">Rhodocollybia butyracea</name>
    <dbReference type="NCBI Taxonomy" id="206335"/>
    <lineage>
        <taxon>Eukaryota</taxon>
        <taxon>Fungi</taxon>
        <taxon>Dikarya</taxon>
        <taxon>Basidiomycota</taxon>
        <taxon>Agaricomycotina</taxon>
        <taxon>Agaricomycetes</taxon>
        <taxon>Agaricomycetidae</taxon>
        <taxon>Agaricales</taxon>
        <taxon>Marasmiineae</taxon>
        <taxon>Omphalotaceae</taxon>
        <taxon>Rhodocollybia</taxon>
    </lineage>
</organism>
<accession>A0A9P5P9L7</accession>
<feature type="transmembrane region" description="Helical" evidence="1">
    <location>
        <begin position="20"/>
        <end position="37"/>
    </location>
</feature>
<keyword evidence="1" id="KW-0472">Membrane</keyword>
<sequence length="139" mass="15903">MTCHVGLDVSVPRQHSCSRSSIVSLCTLSFLSLHYFMPSHMIFCGQTWYVLDAVSVQFLFSSALFPLGLFKFHCINLLQLPLTLPALAFTFTCHSHLSLLAPLMPPFIYLTFNLTSYTLFLLARFYHICIPQSIIFYRL</sequence>
<keyword evidence="1" id="KW-1133">Transmembrane helix</keyword>
<keyword evidence="1" id="KW-0812">Transmembrane</keyword>
<dbReference type="Proteomes" id="UP000772434">
    <property type="component" value="Unassembled WGS sequence"/>
</dbReference>
<feature type="transmembrane region" description="Helical" evidence="1">
    <location>
        <begin position="49"/>
        <end position="70"/>
    </location>
</feature>
<name>A0A9P5P9L7_9AGAR</name>
<feature type="transmembrane region" description="Helical" evidence="1">
    <location>
        <begin position="107"/>
        <end position="126"/>
    </location>
</feature>